<evidence type="ECO:0000313" key="3">
    <source>
        <dbReference type="Proteomes" id="UP000091969"/>
    </source>
</evidence>
<dbReference type="OrthoDB" id="9802752at2"/>
<protein>
    <recommendedName>
        <fullName evidence="1">Fido domain-containing protein</fullName>
    </recommendedName>
</protein>
<dbReference type="InterPro" id="IPR036597">
    <property type="entry name" value="Fido-like_dom_sf"/>
</dbReference>
<dbReference type="InterPro" id="IPR053737">
    <property type="entry name" value="Type_II_TA_Toxin"/>
</dbReference>
<evidence type="ECO:0000259" key="1">
    <source>
        <dbReference type="PROSITE" id="PS51459"/>
    </source>
</evidence>
<dbReference type="EMBL" id="LZDH01000018">
    <property type="protein sequence ID" value="OBS31560.1"/>
    <property type="molecule type" value="Genomic_DNA"/>
</dbReference>
<evidence type="ECO:0000313" key="2">
    <source>
        <dbReference type="EMBL" id="OBS31560.1"/>
    </source>
</evidence>
<name>A0A1A6DXP5_9BURK</name>
<gene>
    <name evidence="2" type="ORF">A9O67_12675</name>
</gene>
<sequence>MNEAGQLVIFEAENGPVQVRLEGETVWLTQAQMAELFGTSSDNISLHLKNIYKERELQEAATTEDFSVVRQEGARQVRRRLKHYNLDAIISVGYRVSSAKATRFRQWATTVLREHLTRGFTLNRQRFERNAAELEAALQLVRKAAAGEALTAEQGRGLVDVIARYTQTFLWLQRYDEGLLTAPAGSPGGVLPTLDEARAAIARLKADLMARGEASELFGRERGDAFAALLGNLDQTVFGEPAYPTVETKAAHLLYFVIKNHPFADGNKRSGAFLFVDFLARNGRLLRNGEPVINDVGLAALALLVAESDAKNKDVMIRLIENMLALPSGREEG</sequence>
<accession>A0A1A6DXP5</accession>
<dbReference type="AlphaFoldDB" id="A0A1A6DXP5"/>
<keyword evidence="3" id="KW-1185">Reference proteome</keyword>
<dbReference type="PANTHER" id="PTHR35810">
    <property type="entry name" value="CYTOPLASMIC PROTEIN-RELATED"/>
    <property type="match status" value="1"/>
</dbReference>
<dbReference type="Pfam" id="PF02661">
    <property type="entry name" value="Fic"/>
    <property type="match status" value="1"/>
</dbReference>
<reference evidence="2 3" key="1">
    <citation type="submission" date="2016-06" db="EMBL/GenBank/DDBJ databases">
        <title>Genome sequence of Tepidimonas fonticaldi PL17.</title>
        <authorList>
            <person name="Pinnaka A.K."/>
        </authorList>
    </citation>
    <scope>NUCLEOTIDE SEQUENCE [LARGE SCALE GENOMIC DNA]</scope>
    <source>
        <strain evidence="2 3">PL17</strain>
    </source>
</reference>
<feature type="domain" description="Fido" evidence="1">
    <location>
        <begin position="196"/>
        <end position="322"/>
    </location>
</feature>
<dbReference type="STRING" id="1101373.A9O67_12675"/>
<comment type="caution">
    <text evidence="2">The sequence shown here is derived from an EMBL/GenBank/DDBJ whole genome shotgun (WGS) entry which is preliminary data.</text>
</comment>
<organism evidence="2 3">
    <name type="scientific">Tepidimonas fonticaldi</name>
    <dbReference type="NCBI Taxonomy" id="1101373"/>
    <lineage>
        <taxon>Bacteria</taxon>
        <taxon>Pseudomonadati</taxon>
        <taxon>Pseudomonadota</taxon>
        <taxon>Betaproteobacteria</taxon>
        <taxon>Burkholderiales</taxon>
        <taxon>Tepidimonas</taxon>
    </lineage>
</organism>
<dbReference type="Gene3D" id="1.20.120.1870">
    <property type="entry name" value="Fic/DOC protein, Fido domain"/>
    <property type="match status" value="1"/>
</dbReference>
<dbReference type="SUPFAM" id="SSF140931">
    <property type="entry name" value="Fic-like"/>
    <property type="match status" value="1"/>
</dbReference>
<dbReference type="PROSITE" id="PS51459">
    <property type="entry name" value="FIDO"/>
    <property type="match status" value="1"/>
</dbReference>
<dbReference type="RefSeq" id="WP_068607208.1">
    <property type="nucleotide sequence ID" value="NZ_LZDH01000018.1"/>
</dbReference>
<dbReference type="InterPro" id="IPR011204">
    <property type="entry name" value="Virulence_RhuM-like"/>
</dbReference>
<dbReference type="Pfam" id="PF13310">
    <property type="entry name" value="Virulence_RhuM"/>
    <property type="match status" value="1"/>
</dbReference>
<dbReference type="PANTHER" id="PTHR35810:SF1">
    <property type="entry name" value="CYTOPLASMIC PROTEIN"/>
    <property type="match status" value="1"/>
</dbReference>
<dbReference type="Proteomes" id="UP000091969">
    <property type="component" value="Unassembled WGS sequence"/>
</dbReference>
<proteinExistence type="predicted"/>
<dbReference type="InterPro" id="IPR003812">
    <property type="entry name" value="Fido"/>
</dbReference>